<feature type="binding site" evidence="5">
    <location>
        <begin position="179"/>
        <end position="184"/>
    </location>
    <ligand>
        <name>NAD(+)</name>
        <dbReference type="ChEBI" id="CHEBI:57540"/>
    </ligand>
</feature>
<dbReference type="InterPro" id="IPR006096">
    <property type="entry name" value="Glu/Leu/Phe/Val/Trp_DH_C"/>
</dbReference>
<evidence type="ECO:0000313" key="9">
    <source>
        <dbReference type="Proteomes" id="UP000238348"/>
    </source>
</evidence>
<proteinExistence type="inferred from homology"/>
<dbReference type="CDD" id="cd01075">
    <property type="entry name" value="NAD_bind_Leu_Phe_Val_DH"/>
    <property type="match status" value="1"/>
</dbReference>
<dbReference type="SUPFAM" id="SSF51735">
    <property type="entry name" value="NAD(P)-binding Rossmann-fold domains"/>
    <property type="match status" value="1"/>
</dbReference>
<evidence type="ECO:0000256" key="6">
    <source>
        <dbReference type="RuleBase" id="RU004417"/>
    </source>
</evidence>
<gene>
    <name evidence="8" type="ORF">SOCE26_069230</name>
</gene>
<dbReference type="EC" id="1.4.1.9" evidence="8"/>
<dbReference type="Gene3D" id="3.40.50.10860">
    <property type="entry name" value="Leucine Dehydrogenase, chain A, domain 1"/>
    <property type="match status" value="1"/>
</dbReference>
<protein>
    <submittedName>
        <fullName evidence="8">Leucine dehydrogenase</fullName>
        <ecNumber evidence="8">1.4.1.9</ecNumber>
    </submittedName>
</protein>
<dbReference type="InterPro" id="IPR036291">
    <property type="entry name" value="NAD(P)-bd_dom_sf"/>
</dbReference>
<feature type="active site" description="Proton donor/acceptor" evidence="4">
    <location>
        <position position="81"/>
    </location>
</feature>
<dbReference type="InterPro" id="IPR046346">
    <property type="entry name" value="Aminoacid_DH-like_N_sf"/>
</dbReference>
<reference evidence="8 9" key="1">
    <citation type="submission" date="2015-09" db="EMBL/GenBank/DDBJ databases">
        <title>Sorangium comparison.</title>
        <authorList>
            <person name="Zaburannyi N."/>
            <person name="Bunk B."/>
            <person name="Overmann J."/>
            <person name="Mueller R."/>
        </authorList>
    </citation>
    <scope>NUCLEOTIDE SEQUENCE [LARGE SCALE GENOMIC DNA]</scope>
    <source>
        <strain evidence="8 9">So ce26</strain>
    </source>
</reference>
<dbReference type="InterPro" id="IPR016211">
    <property type="entry name" value="Glu/Phe/Leu/Val/Trp_DH_bac/arc"/>
</dbReference>
<keyword evidence="5" id="KW-0547">Nucleotide-binding</keyword>
<dbReference type="OrthoDB" id="9803297at2"/>
<evidence type="ECO:0000256" key="4">
    <source>
        <dbReference type="PIRSR" id="PIRSR000188-1"/>
    </source>
</evidence>
<dbReference type="RefSeq" id="WP_104983814.1">
    <property type="nucleotide sequence ID" value="NZ_CP012673.1"/>
</dbReference>
<dbReference type="EMBL" id="CP012673">
    <property type="protein sequence ID" value="AUX45432.1"/>
    <property type="molecule type" value="Genomic_DNA"/>
</dbReference>
<dbReference type="Pfam" id="PF00208">
    <property type="entry name" value="ELFV_dehydrog"/>
    <property type="match status" value="1"/>
</dbReference>
<dbReference type="PANTHER" id="PTHR42722">
    <property type="entry name" value="LEUCINE DEHYDROGENASE"/>
    <property type="match status" value="1"/>
</dbReference>
<comment type="similarity">
    <text evidence="1 6">Belongs to the Glu/Leu/Phe/Val dehydrogenases family.</text>
</comment>
<name>A0A2L0F1I0_SORCE</name>
<dbReference type="Pfam" id="PF02812">
    <property type="entry name" value="ELFV_dehydrog_N"/>
    <property type="match status" value="1"/>
</dbReference>
<evidence type="ECO:0000256" key="5">
    <source>
        <dbReference type="PIRSR" id="PIRSR000188-2"/>
    </source>
</evidence>
<organism evidence="8 9">
    <name type="scientific">Sorangium cellulosum</name>
    <name type="common">Polyangium cellulosum</name>
    <dbReference type="NCBI Taxonomy" id="56"/>
    <lineage>
        <taxon>Bacteria</taxon>
        <taxon>Pseudomonadati</taxon>
        <taxon>Myxococcota</taxon>
        <taxon>Polyangia</taxon>
        <taxon>Polyangiales</taxon>
        <taxon>Polyangiaceae</taxon>
        <taxon>Sorangium</taxon>
    </lineage>
</organism>
<sequence length="349" mass="36604">MKSVFDTLAVTGHEQVLFCADEAAGYRGIIAIHSTALGPALGGTRLLRYTSDEDALIDALRLSRGMTYKNALAGMNVGGGKAVVLHGGAEPLDRERLFRAHGRFIERLGGRFITGEDVGTTPADMELIRRETRHVKGLAGEGGDPSPWTARGVLRAIQAAARHRWGSDDLAGRTVALQGCGSVGSRLAAGLHRLGARLIVADVDPERARHVAAELGAAVAPPGEIASVHADIFAPCALGGVLDDRAVQALRAEIVAGAANNQLLEPRHGDALAARGVLYVPDVVANAGGVLSGGADLFGWPRAEVERRVHAIHDTVLLVLERAKADGTPPHVAAERLAEQRLRERAAAG</sequence>
<feature type="domain" description="Glutamate/phenylalanine/leucine/valine/L-tryptophan dehydrogenase C-terminal" evidence="7">
    <location>
        <begin position="143"/>
        <end position="349"/>
    </location>
</feature>
<accession>A0A2L0F1I0</accession>
<dbReference type="GO" id="GO:0000166">
    <property type="term" value="F:nucleotide binding"/>
    <property type="evidence" value="ECO:0007669"/>
    <property type="project" value="UniProtKB-KW"/>
</dbReference>
<dbReference type="Proteomes" id="UP000238348">
    <property type="component" value="Chromosome"/>
</dbReference>
<dbReference type="Gene3D" id="3.40.50.720">
    <property type="entry name" value="NAD(P)-binding Rossmann-like Domain"/>
    <property type="match status" value="1"/>
</dbReference>
<dbReference type="PIRSF" id="PIRSF000188">
    <property type="entry name" value="Phe_leu_dh"/>
    <property type="match status" value="1"/>
</dbReference>
<dbReference type="GO" id="GO:0006520">
    <property type="term" value="P:amino acid metabolic process"/>
    <property type="evidence" value="ECO:0007669"/>
    <property type="project" value="InterPro"/>
</dbReference>
<keyword evidence="2 6" id="KW-0560">Oxidoreductase</keyword>
<dbReference type="InterPro" id="IPR006097">
    <property type="entry name" value="Glu/Leu/Phe/Val/Trp_DH_dimer"/>
</dbReference>
<dbReference type="PRINTS" id="PR00082">
    <property type="entry name" value="GLFDHDRGNASE"/>
</dbReference>
<evidence type="ECO:0000256" key="2">
    <source>
        <dbReference type="ARBA" id="ARBA00023002"/>
    </source>
</evidence>
<dbReference type="SUPFAM" id="SSF53223">
    <property type="entry name" value="Aminoacid dehydrogenase-like, N-terminal domain"/>
    <property type="match status" value="1"/>
</dbReference>
<keyword evidence="3 5" id="KW-0520">NAD</keyword>
<evidence type="ECO:0000313" key="8">
    <source>
        <dbReference type="EMBL" id="AUX45432.1"/>
    </source>
</evidence>
<dbReference type="SMART" id="SM00839">
    <property type="entry name" value="ELFV_dehydrog"/>
    <property type="match status" value="1"/>
</dbReference>
<dbReference type="FunFam" id="3.40.50.10860:FF:000010">
    <property type="entry name" value="Leucine dehydrogenase"/>
    <property type="match status" value="1"/>
</dbReference>
<evidence type="ECO:0000259" key="7">
    <source>
        <dbReference type="SMART" id="SM00839"/>
    </source>
</evidence>
<dbReference type="PANTHER" id="PTHR42722:SF1">
    <property type="entry name" value="VALINE DEHYDROGENASE"/>
    <property type="match status" value="1"/>
</dbReference>
<evidence type="ECO:0000256" key="3">
    <source>
        <dbReference type="ARBA" id="ARBA00023027"/>
    </source>
</evidence>
<evidence type="ECO:0000256" key="1">
    <source>
        <dbReference type="ARBA" id="ARBA00006382"/>
    </source>
</evidence>
<dbReference type="AlphaFoldDB" id="A0A2L0F1I0"/>
<dbReference type="GO" id="GO:0050049">
    <property type="term" value="F:L-leucine dehydrogenase activity"/>
    <property type="evidence" value="ECO:0007669"/>
    <property type="project" value="UniProtKB-EC"/>
</dbReference>
<dbReference type="InterPro" id="IPR006095">
    <property type="entry name" value="Glu/Leu/Phe/Val/Trp_DH"/>
</dbReference>